<sequence length="32" mass="3717">MELTLKVFQALKTLDVQPPKVFRLRKTMILSA</sequence>
<protein>
    <submittedName>
        <fullName evidence="1">Uncharacterized protein</fullName>
    </submittedName>
</protein>
<name>X0YSF5_9ZZZZ</name>
<evidence type="ECO:0000313" key="1">
    <source>
        <dbReference type="EMBL" id="GAG59125.1"/>
    </source>
</evidence>
<dbReference type="AlphaFoldDB" id="X0YSF5"/>
<feature type="non-terminal residue" evidence="1">
    <location>
        <position position="32"/>
    </location>
</feature>
<proteinExistence type="predicted"/>
<accession>X0YSF5</accession>
<dbReference type="EMBL" id="BART01008861">
    <property type="protein sequence ID" value="GAG59125.1"/>
    <property type="molecule type" value="Genomic_DNA"/>
</dbReference>
<reference evidence="1" key="1">
    <citation type="journal article" date="2014" name="Front. Microbiol.">
        <title>High frequency of phylogenetically diverse reductive dehalogenase-homologous genes in deep subseafloor sedimentary metagenomes.</title>
        <authorList>
            <person name="Kawai M."/>
            <person name="Futagami T."/>
            <person name="Toyoda A."/>
            <person name="Takaki Y."/>
            <person name="Nishi S."/>
            <person name="Hori S."/>
            <person name="Arai W."/>
            <person name="Tsubouchi T."/>
            <person name="Morono Y."/>
            <person name="Uchiyama I."/>
            <person name="Ito T."/>
            <person name="Fujiyama A."/>
            <person name="Inagaki F."/>
            <person name="Takami H."/>
        </authorList>
    </citation>
    <scope>NUCLEOTIDE SEQUENCE</scope>
    <source>
        <strain evidence="1">Expedition CK06-06</strain>
    </source>
</reference>
<gene>
    <name evidence="1" type="ORF">S01H4_19808</name>
</gene>
<organism evidence="1">
    <name type="scientific">marine sediment metagenome</name>
    <dbReference type="NCBI Taxonomy" id="412755"/>
    <lineage>
        <taxon>unclassified sequences</taxon>
        <taxon>metagenomes</taxon>
        <taxon>ecological metagenomes</taxon>
    </lineage>
</organism>
<comment type="caution">
    <text evidence="1">The sequence shown here is derived from an EMBL/GenBank/DDBJ whole genome shotgun (WGS) entry which is preliminary data.</text>
</comment>